<accession>A0A834X232</accession>
<dbReference type="EMBL" id="JAAIUW010000004">
    <property type="protein sequence ID" value="KAF7836142.1"/>
    <property type="molecule type" value="Genomic_DNA"/>
</dbReference>
<evidence type="ECO:0000259" key="5">
    <source>
        <dbReference type="Pfam" id="PF00891"/>
    </source>
</evidence>
<feature type="compositionally biased region" description="Polar residues" evidence="4">
    <location>
        <begin position="325"/>
        <end position="339"/>
    </location>
</feature>
<dbReference type="OrthoDB" id="990021at2759"/>
<feature type="compositionally biased region" description="Low complexity" evidence="4">
    <location>
        <begin position="306"/>
        <end position="317"/>
    </location>
</feature>
<dbReference type="SUPFAM" id="SSF46785">
    <property type="entry name" value="Winged helix' DNA-binding domain"/>
    <property type="match status" value="1"/>
</dbReference>
<reference evidence="7" key="1">
    <citation type="submission" date="2020-09" db="EMBL/GenBank/DDBJ databases">
        <title>Genome-Enabled Discovery of Anthraquinone Biosynthesis in Senna tora.</title>
        <authorList>
            <person name="Kang S.-H."/>
            <person name="Pandey R.P."/>
            <person name="Lee C.-M."/>
            <person name="Sim J.-S."/>
            <person name="Jeong J.-T."/>
            <person name="Choi B.-S."/>
            <person name="Jung M."/>
            <person name="Ginzburg D."/>
            <person name="Zhao K."/>
            <person name="Won S.Y."/>
            <person name="Oh T.-J."/>
            <person name="Yu Y."/>
            <person name="Kim N.-H."/>
            <person name="Lee O.R."/>
            <person name="Lee T.-H."/>
            <person name="Bashyal P."/>
            <person name="Kim T.-S."/>
            <person name="Lee W.-H."/>
            <person name="Kawkins C."/>
            <person name="Kim C.-K."/>
            <person name="Kim J.S."/>
            <person name="Ahn B.O."/>
            <person name="Rhee S.Y."/>
            <person name="Sohng J.K."/>
        </authorList>
    </citation>
    <scope>NUCLEOTIDE SEQUENCE</scope>
    <source>
        <tissue evidence="7">Leaf</tissue>
    </source>
</reference>
<organism evidence="7 8">
    <name type="scientific">Senna tora</name>
    <dbReference type="NCBI Taxonomy" id="362788"/>
    <lineage>
        <taxon>Eukaryota</taxon>
        <taxon>Viridiplantae</taxon>
        <taxon>Streptophyta</taxon>
        <taxon>Embryophyta</taxon>
        <taxon>Tracheophyta</taxon>
        <taxon>Spermatophyta</taxon>
        <taxon>Magnoliopsida</taxon>
        <taxon>eudicotyledons</taxon>
        <taxon>Gunneridae</taxon>
        <taxon>Pentapetalae</taxon>
        <taxon>rosids</taxon>
        <taxon>fabids</taxon>
        <taxon>Fabales</taxon>
        <taxon>Fabaceae</taxon>
        <taxon>Caesalpinioideae</taxon>
        <taxon>Cassia clade</taxon>
        <taxon>Senna</taxon>
    </lineage>
</organism>
<dbReference type="InterPro" id="IPR016461">
    <property type="entry name" value="COMT-like"/>
</dbReference>
<comment type="caution">
    <text evidence="7">The sequence shown here is derived from an EMBL/GenBank/DDBJ whole genome shotgun (WGS) entry which is preliminary data.</text>
</comment>
<dbReference type="GO" id="GO:0008757">
    <property type="term" value="F:S-adenosylmethionine-dependent methyltransferase activity"/>
    <property type="evidence" value="ECO:0007669"/>
    <property type="project" value="UniProtKB-ARBA"/>
</dbReference>
<feature type="compositionally biased region" description="Polar residues" evidence="4">
    <location>
        <begin position="282"/>
        <end position="298"/>
    </location>
</feature>
<dbReference type="Proteomes" id="UP000634136">
    <property type="component" value="Unassembled WGS sequence"/>
</dbReference>
<dbReference type="AlphaFoldDB" id="A0A834X232"/>
<dbReference type="PROSITE" id="PS51683">
    <property type="entry name" value="SAM_OMT_II"/>
    <property type="match status" value="1"/>
</dbReference>
<dbReference type="Gene3D" id="3.40.50.150">
    <property type="entry name" value="Vaccinia Virus protein VP39"/>
    <property type="match status" value="2"/>
</dbReference>
<dbReference type="Pfam" id="PF08100">
    <property type="entry name" value="Dimerisation"/>
    <property type="match status" value="1"/>
</dbReference>
<dbReference type="GO" id="GO:0032259">
    <property type="term" value="P:methylation"/>
    <property type="evidence" value="ECO:0007669"/>
    <property type="project" value="UniProtKB-KW"/>
</dbReference>
<feature type="domain" description="O-methyltransferase C-terminal" evidence="5">
    <location>
        <begin position="401"/>
        <end position="477"/>
    </location>
</feature>
<feature type="domain" description="O-methyltransferase C-terminal" evidence="5">
    <location>
        <begin position="151"/>
        <end position="255"/>
    </location>
</feature>
<keyword evidence="1 7" id="KW-0489">Methyltransferase</keyword>
<gene>
    <name evidence="7" type="ORF">G2W53_011001</name>
</gene>
<keyword evidence="3" id="KW-0949">S-adenosyl-L-methionine</keyword>
<sequence>MALDSKEKQVLAQNLPHEEEEDSSLLSAMIGCIAQIPSAALNFAVQHKIFDIIAKANGRHVSAAEVASHFPTSAQHQDLAFRLDRVLRLLATQSYLTCSYDANPGGDNHIRERLYGISPIGKFFVSANQNTSGYLALFSPFMNHPALVETWLNFKDAIIDKDVNDLFKKVHGIGMFQYEERDPTLNSIFNKSMANLCHIEIRRILEVYKGFEGISTLVDVGGGIGQNLQLILSKYPSIKGINFDLPHVIQNAPPHPALASINFGALQVTPYTAENVNFTDTASESSTVNHSSCGNPTKDSPPSTPPSSSTPSNPNTPYRSHNSESRLLQTAPNSTQSGSITTAQANKLTYSSSNNQAKMLRYQVTEVVEKGVGLAESERLANKWPQVFVVADGRGEKELAVCHNWSDENSIKILRKCYEALPQNGGKVIVVEFIMPEAIDGSLEANFVSCLDTLMFIHDGRERTEKEFESLSKRSGFASFKVASRAFSALGIMEFYK</sequence>
<dbReference type="InterPro" id="IPR001077">
    <property type="entry name" value="COMT_C"/>
</dbReference>
<dbReference type="InterPro" id="IPR036390">
    <property type="entry name" value="WH_DNA-bd_sf"/>
</dbReference>
<keyword evidence="8" id="KW-1185">Reference proteome</keyword>
<feature type="domain" description="O-methyltransferase dimerisation" evidence="6">
    <location>
        <begin position="38"/>
        <end position="126"/>
    </location>
</feature>
<proteinExistence type="predicted"/>
<protein>
    <submittedName>
        <fullName evidence="7">Isoliquiritigenin 2'-O-methyltransferase-like</fullName>
    </submittedName>
</protein>
<evidence type="ECO:0000259" key="6">
    <source>
        <dbReference type="Pfam" id="PF08100"/>
    </source>
</evidence>
<dbReference type="GO" id="GO:0008171">
    <property type="term" value="F:O-methyltransferase activity"/>
    <property type="evidence" value="ECO:0007669"/>
    <property type="project" value="InterPro"/>
</dbReference>
<dbReference type="GO" id="GO:0046983">
    <property type="term" value="F:protein dimerization activity"/>
    <property type="evidence" value="ECO:0007669"/>
    <property type="project" value="InterPro"/>
</dbReference>
<evidence type="ECO:0000313" key="8">
    <source>
        <dbReference type="Proteomes" id="UP000634136"/>
    </source>
</evidence>
<evidence type="ECO:0000256" key="2">
    <source>
        <dbReference type="ARBA" id="ARBA00022679"/>
    </source>
</evidence>
<dbReference type="InterPro" id="IPR012967">
    <property type="entry name" value="COMT_dimerisation"/>
</dbReference>
<evidence type="ECO:0000313" key="7">
    <source>
        <dbReference type="EMBL" id="KAF7836142.1"/>
    </source>
</evidence>
<keyword evidence="2 7" id="KW-0808">Transferase</keyword>
<evidence type="ECO:0000256" key="3">
    <source>
        <dbReference type="ARBA" id="ARBA00022691"/>
    </source>
</evidence>
<evidence type="ECO:0000256" key="4">
    <source>
        <dbReference type="SAM" id="MobiDB-lite"/>
    </source>
</evidence>
<feature type="region of interest" description="Disordered" evidence="4">
    <location>
        <begin position="282"/>
        <end position="339"/>
    </location>
</feature>
<dbReference type="PANTHER" id="PTHR11746">
    <property type="entry name" value="O-METHYLTRANSFERASE"/>
    <property type="match status" value="1"/>
</dbReference>
<dbReference type="FunFam" id="1.10.10.10:FF:000357">
    <property type="entry name" value="Caffeic acid 3-O-methyltransferase"/>
    <property type="match status" value="1"/>
</dbReference>
<dbReference type="Gene3D" id="1.10.10.10">
    <property type="entry name" value="Winged helix-like DNA-binding domain superfamily/Winged helix DNA-binding domain"/>
    <property type="match status" value="1"/>
</dbReference>
<name>A0A834X232_9FABA</name>
<dbReference type="InterPro" id="IPR036388">
    <property type="entry name" value="WH-like_DNA-bd_sf"/>
</dbReference>
<dbReference type="InterPro" id="IPR029063">
    <property type="entry name" value="SAM-dependent_MTases_sf"/>
</dbReference>
<evidence type="ECO:0000256" key="1">
    <source>
        <dbReference type="ARBA" id="ARBA00022603"/>
    </source>
</evidence>
<dbReference type="Pfam" id="PF00891">
    <property type="entry name" value="Methyltransf_2"/>
    <property type="match status" value="2"/>
</dbReference>
<dbReference type="SUPFAM" id="SSF53335">
    <property type="entry name" value="S-adenosyl-L-methionine-dependent methyltransferases"/>
    <property type="match status" value="2"/>
</dbReference>